<evidence type="ECO:0000313" key="2">
    <source>
        <dbReference type="Proteomes" id="UP001213000"/>
    </source>
</evidence>
<comment type="caution">
    <text evidence="1">The sequence shown here is derived from an EMBL/GenBank/DDBJ whole genome shotgun (WGS) entry which is preliminary data.</text>
</comment>
<dbReference type="Proteomes" id="UP001213000">
    <property type="component" value="Unassembled WGS sequence"/>
</dbReference>
<accession>A0AAD5YW13</accession>
<dbReference type="AlphaFoldDB" id="A0AAD5YW13"/>
<evidence type="ECO:0000313" key="1">
    <source>
        <dbReference type="EMBL" id="KAJ3571180.1"/>
    </source>
</evidence>
<name>A0AAD5YW13_9AGAR</name>
<protein>
    <submittedName>
        <fullName evidence="1">Uncharacterized protein</fullName>
    </submittedName>
</protein>
<reference evidence="1" key="1">
    <citation type="submission" date="2022-07" db="EMBL/GenBank/DDBJ databases">
        <title>Genome Sequence of Leucocoprinus birnbaumii.</title>
        <authorList>
            <person name="Buettner E."/>
        </authorList>
    </citation>
    <scope>NUCLEOTIDE SEQUENCE</scope>
    <source>
        <strain evidence="1">VT141</strain>
    </source>
</reference>
<keyword evidence="2" id="KW-1185">Reference proteome</keyword>
<gene>
    <name evidence="1" type="ORF">NP233_g3921</name>
</gene>
<sequence length="315" mass="36042">MPNAFRVLKRTTNSNPESAHIRDGTFVGRVELDTIQLGTGGNIRNCLHFALQRKEHPFQWDQSFWIFYTGKIKLSHNVPRLSCLALNGGSDIRTLGTPLNNVTSITLANCDSKDGLCILAQHRQLVEFHAVQLYCDPEPPQLPSSLRGEAMTLDNLRRLYWNFSSREWSVLFLEHFRFPNLSSVLQMIRKAKNMLNLICSEISAVFLLNGPLFFGLVTEPDHPWLCIWLIDCVTTPTLFFTGIVEANLNALDVLHPWREPYDDPGQERPVLQDAFLRLFSPPDEVIQPHPIRWSSLKLLIVKSLHLHDDLGYFSE</sequence>
<organism evidence="1 2">
    <name type="scientific">Leucocoprinus birnbaumii</name>
    <dbReference type="NCBI Taxonomy" id="56174"/>
    <lineage>
        <taxon>Eukaryota</taxon>
        <taxon>Fungi</taxon>
        <taxon>Dikarya</taxon>
        <taxon>Basidiomycota</taxon>
        <taxon>Agaricomycotina</taxon>
        <taxon>Agaricomycetes</taxon>
        <taxon>Agaricomycetidae</taxon>
        <taxon>Agaricales</taxon>
        <taxon>Agaricineae</taxon>
        <taxon>Agaricaceae</taxon>
        <taxon>Leucocoprinus</taxon>
    </lineage>
</organism>
<proteinExistence type="predicted"/>
<dbReference type="EMBL" id="JANIEX010000198">
    <property type="protein sequence ID" value="KAJ3571180.1"/>
    <property type="molecule type" value="Genomic_DNA"/>
</dbReference>